<proteinExistence type="predicted"/>
<dbReference type="EMBL" id="GL448258">
    <property type="protein sequence ID" value="EFN85015.1"/>
    <property type="molecule type" value="Genomic_DNA"/>
</dbReference>
<name>E2BH09_HARSA</name>
<evidence type="ECO:0000313" key="3">
    <source>
        <dbReference type="Proteomes" id="UP000008237"/>
    </source>
</evidence>
<reference evidence="2 3" key="1">
    <citation type="journal article" date="2010" name="Science">
        <title>Genomic comparison of the ants Camponotus floridanus and Harpegnathos saltator.</title>
        <authorList>
            <person name="Bonasio R."/>
            <person name="Zhang G."/>
            <person name="Ye C."/>
            <person name="Mutti N.S."/>
            <person name="Fang X."/>
            <person name="Qin N."/>
            <person name="Donahue G."/>
            <person name="Yang P."/>
            <person name="Li Q."/>
            <person name="Li C."/>
            <person name="Zhang P."/>
            <person name="Huang Z."/>
            <person name="Berger S.L."/>
            <person name="Reinberg D."/>
            <person name="Wang J."/>
            <person name="Liebig J."/>
        </authorList>
    </citation>
    <scope>NUCLEOTIDE SEQUENCE [LARGE SCALE GENOMIC DNA]</scope>
    <source>
        <strain evidence="2 3">R22 G/1</strain>
    </source>
</reference>
<dbReference type="Proteomes" id="UP000008237">
    <property type="component" value="Unassembled WGS sequence"/>
</dbReference>
<sequence length="74" mass="8879">MRKVKRLGKGQKEGEGMVLVKLGSLEEKRKVMEAKKKLRGRRERIEDDLTMEERKTKWRIGREAETERRRGKRV</sequence>
<protein>
    <submittedName>
        <fullName evidence="2">Uncharacterized protein</fullName>
    </submittedName>
</protein>
<evidence type="ECO:0000256" key="1">
    <source>
        <dbReference type="SAM" id="Coils"/>
    </source>
</evidence>
<keyword evidence="1" id="KW-0175">Coiled coil</keyword>
<dbReference type="InParanoid" id="E2BH09"/>
<accession>E2BH09</accession>
<dbReference type="AlphaFoldDB" id="E2BH09"/>
<organism evidence="3">
    <name type="scientific">Harpegnathos saltator</name>
    <name type="common">Jerdon's jumping ant</name>
    <dbReference type="NCBI Taxonomy" id="610380"/>
    <lineage>
        <taxon>Eukaryota</taxon>
        <taxon>Metazoa</taxon>
        <taxon>Ecdysozoa</taxon>
        <taxon>Arthropoda</taxon>
        <taxon>Hexapoda</taxon>
        <taxon>Insecta</taxon>
        <taxon>Pterygota</taxon>
        <taxon>Neoptera</taxon>
        <taxon>Endopterygota</taxon>
        <taxon>Hymenoptera</taxon>
        <taxon>Apocrita</taxon>
        <taxon>Aculeata</taxon>
        <taxon>Formicoidea</taxon>
        <taxon>Formicidae</taxon>
        <taxon>Ponerinae</taxon>
        <taxon>Ponerini</taxon>
        <taxon>Harpegnathos</taxon>
    </lineage>
</organism>
<gene>
    <name evidence="2" type="ORF">EAI_14345</name>
</gene>
<feature type="coiled-coil region" evidence="1">
    <location>
        <begin position="28"/>
        <end position="55"/>
    </location>
</feature>
<keyword evidence="3" id="KW-1185">Reference proteome</keyword>
<evidence type="ECO:0000313" key="2">
    <source>
        <dbReference type="EMBL" id="EFN85015.1"/>
    </source>
</evidence>